<evidence type="ECO:0000256" key="2">
    <source>
        <dbReference type="ARBA" id="ARBA00022475"/>
    </source>
</evidence>
<dbReference type="AlphaFoldDB" id="T1ADS0"/>
<reference evidence="8" key="1">
    <citation type="submission" date="2013-08" db="EMBL/GenBank/DDBJ databases">
        <authorList>
            <person name="Mendez C."/>
            <person name="Richter M."/>
            <person name="Ferrer M."/>
            <person name="Sanchez J."/>
        </authorList>
    </citation>
    <scope>NUCLEOTIDE SEQUENCE</scope>
</reference>
<evidence type="ECO:0000256" key="1">
    <source>
        <dbReference type="ARBA" id="ARBA00004651"/>
    </source>
</evidence>
<evidence type="ECO:0000313" key="8">
    <source>
        <dbReference type="EMBL" id="EQD40050.1"/>
    </source>
</evidence>
<feature type="transmembrane region" description="Helical" evidence="6">
    <location>
        <begin position="104"/>
        <end position="129"/>
    </location>
</feature>
<dbReference type="PANTHER" id="PTHR35007:SF2">
    <property type="entry name" value="PILUS ASSEMBLE PROTEIN"/>
    <property type="match status" value="1"/>
</dbReference>
<evidence type="ECO:0000256" key="6">
    <source>
        <dbReference type="SAM" id="Phobius"/>
    </source>
</evidence>
<dbReference type="EMBL" id="AUZX01012207">
    <property type="protein sequence ID" value="EQD40050.1"/>
    <property type="molecule type" value="Genomic_DNA"/>
</dbReference>
<evidence type="ECO:0000259" key="7">
    <source>
        <dbReference type="Pfam" id="PF00482"/>
    </source>
</evidence>
<evidence type="ECO:0000256" key="4">
    <source>
        <dbReference type="ARBA" id="ARBA00022989"/>
    </source>
</evidence>
<name>T1ADS0_9ZZZZ</name>
<feature type="transmembrane region" description="Helical" evidence="6">
    <location>
        <begin position="135"/>
        <end position="156"/>
    </location>
</feature>
<protein>
    <submittedName>
        <fullName evidence="8">Flp pilus assembly protein TadC</fullName>
    </submittedName>
</protein>
<sequence>VSVMDLFILAVGVVAVLLVLGVGMVLWNQINPPAARRLKKSVQGERQIEFGTRSQVEVARQQLKKRISPLARFSMQEDKAKPEEVSALSKQLQSAGYRNESAKVVYFSFKTLLTLVMPLTFLLGVLIFQPAWKPALIAYVVFFMAAGGYFLPNIVLRKMVARRREELSQNFPDALDLLRTCVEAGLSADAGLARVGEEMRIRSRALADELRQVVLEQRAGASRNQALANMAERVGIRDVEAMVASLIQSEKFGTSIAESLRVYSESLRLDRRLKAEEQAAKIPTKILLPLILCIFPLLFILILAPPLHNALSSFHHQ</sequence>
<proteinExistence type="predicted"/>
<comment type="caution">
    <text evidence="8">The sequence shown here is derived from an EMBL/GenBank/DDBJ whole genome shotgun (WGS) entry which is preliminary data.</text>
</comment>
<accession>T1ADS0</accession>
<feature type="domain" description="Type II secretion system protein GspF" evidence="7">
    <location>
        <begin position="175"/>
        <end position="303"/>
    </location>
</feature>
<keyword evidence="5 6" id="KW-0472">Membrane</keyword>
<gene>
    <name evidence="8" type="ORF">B1A_16612</name>
</gene>
<feature type="non-terminal residue" evidence="8">
    <location>
        <position position="1"/>
    </location>
</feature>
<feature type="transmembrane region" description="Helical" evidence="6">
    <location>
        <begin position="6"/>
        <end position="27"/>
    </location>
</feature>
<keyword evidence="4 6" id="KW-1133">Transmembrane helix</keyword>
<dbReference type="InterPro" id="IPR018076">
    <property type="entry name" value="T2SS_GspF_dom"/>
</dbReference>
<keyword evidence="2" id="KW-1003">Cell membrane</keyword>
<reference evidence="8" key="2">
    <citation type="journal article" date="2014" name="ISME J.">
        <title>Microbial stratification in low pH oxic and suboxic macroscopic growths along an acid mine drainage.</title>
        <authorList>
            <person name="Mendez-Garcia C."/>
            <person name="Mesa V."/>
            <person name="Sprenger R.R."/>
            <person name="Richter M."/>
            <person name="Diez M.S."/>
            <person name="Solano J."/>
            <person name="Bargiela R."/>
            <person name="Golyshina O.V."/>
            <person name="Manteca A."/>
            <person name="Ramos J.L."/>
            <person name="Gallego J.R."/>
            <person name="Llorente I."/>
            <person name="Martins Dos Santos V.A."/>
            <person name="Jensen O.N."/>
            <person name="Pelaez A.I."/>
            <person name="Sanchez J."/>
            <person name="Ferrer M."/>
        </authorList>
    </citation>
    <scope>NUCLEOTIDE SEQUENCE</scope>
</reference>
<evidence type="ECO:0000256" key="5">
    <source>
        <dbReference type="ARBA" id="ARBA00023136"/>
    </source>
</evidence>
<evidence type="ECO:0000256" key="3">
    <source>
        <dbReference type="ARBA" id="ARBA00022692"/>
    </source>
</evidence>
<dbReference type="GO" id="GO:0005886">
    <property type="term" value="C:plasma membrane"/>
    <property type="evidence" value="ECO:0007669"/>
    <property type="project" value="UniProtKB-SubCell"/>
</dbReference>
<feature type="transmembrane region" description="Helical" evidence="6">
    <location>
        <begin position="286"/>
        <end position="304"/>
    </location>
</feature>
<keyword evidence="3 6" id="KW-0812">Transmembrane</keyword>
<dbReference type="Pfam" id="PF00482">
    <property type="entry name" value="T2SSF"/>
    <property type="match status" value="1"/>
</dbReference>
<comment type="subcellular location">
    <subcellularLocation>
        <location evidence="1">Cell membrane</location>
        <topology evidence="1">Multi-pass membrane protein</topology>
    </subcellularLocation>
</comment>
<organism evidence="8">
    <name type="scientific">mine drainage metagenome</name>
    <dbReference type="NCBI Taxonomy" id="410659"/>
    <lineage>
        <taxon>unclassified sequences</taxon>
        <taxon>metagenomes</taxon>
        <taxon>ecological metagenomes</taxon>
    </lineage>
</organism>
<dbReference type="PANTHER" id="PTHR35007">
    <property type="entry name" value="INTEGRAL MEMBRANE PROTEIN-RELATED"/>
    <property type="match status" value="1"/>
</dbReference>